<gene>
    <name evidence="2" type="ORF">LSALG_LOCUS17284</name>
</gene>
<keyword evidence="3" id="KW-1185">Reference proteome</keyword>
<evidence type="ECO:0000256" key="1">
    <source>
        <dbReference type="SAM" id="MobiDB-lite"/>
    </source>
</evidence>
<dbReference type="AlphaFoldDB" id="A0AA35YNU7"/>
<proteinExistence type="predicted"/>
<evidence type="ECO:0000313" key="2">
    <source>
        <dbReference type="EMBL" id="CAI9277351.1"/>
    </source>
</evidence>
<feature type="compositionally biased region" description="Pro residues" evidence="1">
    <location>
        <begin position="41"/>
        <end position="71"/>
    </location>
</feature>
<protein>
    <submittedName>
        <fullName evidence="2">Uncharacterized protein</fullName>
    </submittedName>
</protein>
<dbReference type="EMBL" id="OX465079">
    <property type="protein sequence ID" value="CAI9277351.1"/>
    <property type="molecule type" value="Genomic_DNA"/>
</dbReference>
<name>A0AA35YNU7_LACSI</name>
<dbReference type="Proteomes" id="UP001177003">
    <property type="component" value="Chromosome 3"/>
</dbReference>
<feature type="compositionally biased region" description="Basic and acidic residues" evidence="1">
    <location>
        <begin position="1"/>
        <end position="16"/>
    </location>
</feature>
<feature type="compositionally biased region" description="Acidic residues" evidence="1">
    <location>
        <begin position="17"/>
        <end position="29"/>
    </location>
</feature>
<sequence length="232" mass="26055">MSKVERDVFTMKRLMDLVDDDDDEDDMVVDDTPLKSLGDGPLPPPSSINLHPPPLLPSHPSPRTPSPPPNSPTQSDAAKEKETNLGDPWPIQMQIPQGTDSDIGSDHDLLNPRKRKASFLGGDHDVEAGSSYAAAASDPSASTHKKKSKLIFDLNELGEKWRIPIEEHLFHLRLEGLGHYERERGYHVLISLELSRRLDELKTDQLRWVNPKILKEEDKVYNGSSDDSREED</sequence>
<feature type="region of interest" description="Disordered" evidence="1">
    <location>
        <begin position="1"/>
        <end position="110"/>
    </location>
</feature>
<accession>A0AA35YNU7</accession>
<organism evidence="2 3">
    <name type="scientific">Lactuca saligna</name>
    <name type="common">Willowleaf lettuce</name>
    <dbReference type="NCBI Taxonomy" id="75948"/>
    <lineage>
        <taxon>Eukaryota</taxon>
        <taxon>Viridiplantae</taxon>
        <taxon>Streptophyta</taxon>
        <taxon>Embryophyta</taxon>
        <taxon>Tracheophyta</taxon>
        <taxon>Spermatophyta</taxon>
        <taxon>Magnoliopsida</taxon>
        <taxon>eudicotyledons</taxon>
        <taxon>Gunneridae</taxon>
        <taxon>Pentapetalae</taxon>
        <taxon>asterids</taxon>
        <taxon>campanulids</taxon>
        <taxon>Asterales</taxon>
        <taxon>Asteraceae</taxon>
        <taxon>Cichorioideae</taxon>
        <taxon>Cichorieae</taxon>
        <taxon>Lactucinae</taxon>
        <taxon>Lactuca</taxon>
    </lineage>
</organism>
<feature type="compositionally biased region" description="Low complexity" evidence="1">
    <location>
        <begin position="30"/>
        <end position="40"/>
    </location>
</feature>
<evidence type="ECO:0000313" key="3">
    <source>
        <dbReference type="Proteomes" id="UP001177003"/>
    </source>
</evidence>
<reference evidence="2" key="1">
    <citation type="submission" date="2023-04" db="EMBL/GenBank/DDBJ databases">
        <authorList>
            <person name="Vijverberg K."/>
            <person name="Xiong W."/>
            <person name="Schranz E."/>
        </authorList>
    </citation>
    <scope>NUCLEOTIDE SEQUENCE</scope>
</reference>